<feature type="transmembrane region" description="Helical" evidence="8">
    <location>
        <begin position="397"/>
        <end position="424"/>
    </location>
</feature>
<reference evidence="11" key="2">
    <citation type="journal article" date="2021" name="PeerJ">
        <title>Extensive microbial diversity within the chicken gut microbiome revealed by metagenomics and culture.</title>
        <authorList>
            <person name="Gilroy R."/>
            <person name="Ravi A."/>
            <person name="Getino M."/>
            <person name="Pursley I."/>
            <person name="Horton D.L."/>
            <person name="Alikhan N.F."/>
            <person name="Baker D."/>
            <person name="Gharbi K."/>
            <person name="Hall N."/>
            <person name="Watson M."/>
            <person name="Adriaenssens E.M."/>
            <person name="Foster-Nyarko E."/>
            <person name="Jarju S."/>
            <person name="Secka A."/>
            <person name="Antonio M."/>
            <person name="Oren A."/>
            <person name="Chaudhuri R.R."/>
            <person name="La Ragione R."/>
            <person name="Hildebrand F."/>
            <person name="Pallen M.J."/>
        </authorList>
    </citation>
    <scope>NUCLEOTIDE SEQUENCE</scope>
    <source>
        <strain evidence="11">ChiSjej4B22-8148</strain>
    </source>
</reference>
<keyword evidence="4 8" id="KW-1133">Transmembrane helix</keyword>
<evidence type="ECO:0000256" key="5">
    <source>
        <dbReference type="ARBA" id="ARBA00023136"/>
    </source>
</evidence>
<comment type="subcellular location">
    <subcellularLocation>
        <location evidence="1">Cell membrane</location>
        <topology evidence="1">Multi-pass membrane protein</topology>
    </subcellularLocation>
</comment>
<evidence type="ECO:0000256" key="4">
    <source>
        <dbReference type="ARBA" id="ARBA00022989"/>
    </source>
</evidence>
<feature type="transmembrane region" description="Helical" evidence="8">
    <location>
        <begin position="484"/>
        <end position="506"/>
    </location>
</feature>
<reference evidence="11" key="1">
    <citation type="submission" date="2020-10" db="EMBL/GenBank/DDBJ databases">
        <authorList>
            <person name="Gilroy R."/>
        </authorList>
    </citation>
    <scope>NUCLEOTIDE SEQUENCE</scope>
    <source>
        <strain evidence="11">ChiSjej4B22-8148</strain>
    </source>
</reference>
<feature type="domain" description="ABC3 transporter permease C-terminal" evidence="9">
    <location>
        <begin position="404"/>
        <end position="516"/>
    </location>
</feature>
<dbReference type="EMBL" id="DVGK01000030">
    <property type="protein sequence ID" value="HIR12708.1"/>
    <property type="molecule type" value="Genomic_DNA"/>
</dbReference>
<evidence type="ECO:0000313" key="12">
    <source>
        <dbReference type="Proteomes" id="UP000886757"/>
    </source>
</evidence>
<protein>
    <submittedName>
        <fullName evidence="11">ABC transporter permease</fullName>
    </submittedName>
</protein>
<dbReference type="PANTHER" id="PTHR30572">
    <property type="entry name" value="MEMBRANE COMPONENT OF TRANSPORTER-RELATED"/>
    <property type="match status" value="1"/>
</dbReference>
<evidence type="ECO:0000256" key="6">
    <source>
        <dbReference type="ARBA" id="ARBA00038076"/>
    </source>
</evidence>
<name>A0A9D1AA03_9FIRM</name>
<comment type="caution">
    <text evidence="11">The sequence shown here is derived from an EMBL/GenBank/DDBJ whole genome shotgun (WGS) entry which is preliminary data.</text>
</comment>
<evidence type="ECO:0000259" key="10">
    <source>
        <dbReference type="Pfam" id="PF12704"/>
    </source>
</evidence>
<evidence type="ECO:0000256" key="2">
    <source>
        <dbReference type="ARBA" id="ARBA00022475"/>
    </source>
</evidence>
<dbReference type="PANTHER" id="PTHR30572:SF4">
    <property type="entry name" value="ABC TRANSPORTER PERMEASE YTRF"/>
    <property type="match status" value="1"/>
</dbReference>
<dbReference type="GO" id="GO:0005886">
    <property type="term" value="C:plasma membrane"/>
    <property type="evidence" value="ECO:0007669"/>
    <property type="project" value="UniProtKB-SubCell"/>
</dbReference>
<dbReference type="AlphaFoldDB" id="A0A9D1AA03"/>
<feature type="transmembrane region" description="Helical" evidence="8">
    <location>
        <begin position="445"/>
        <end position="472"/>
    </location>
</feature>
<dbReference type="InterPro" id="IPR003838">
    <property type="entry name" value="ABC3_permease_C"/>
</dbReference>
<dbReference type="Proteomes" id="UP000886757">
    <property type="component" value="Unassembled WGS sequence"/>
</dbReference>
<keyword evidence="2" id="KW-1003">Cell membrane</keyword>
<sequence length="523" mass="54987">MRVSELMRLVWLNINQNKFKSVMTSIGIIVGAATIVLVIGIGRGGQMDVAEEFAQLNAGAIDVSYSYEGEEESSSGFSFGSIGQFFGNMFGGGRGGQGNSGARGTGENGFPEAGNQGGGSQELPGGEMGNFDPGSGENQGGDMPDGIGEMPEEGSMPEGMGERSESQEASEGESQEASEGESEEAGEEETSMIDDRLNQEEILLSEEDVEEIQLFVSDITGATISYSTQAAIEGGNLTSQQTYTVAGVQESYYSVSKLSMDSGEFLTEDDNASKAKVCVLGSTAAQELFETTEEATGSVLYIDDRAYTVVGVLGQSSTVSGGISPDTSIFIPYQTGIKYITGESVNPTITVVAADVNSLDSVIEDVETLLEESYPNATFDFEDSGSRMEAAESSNEILTLLLSAMAAIVFVVGGIGIMNVLFVSVKERTNEIGILKALGTSRMNILLEFLAESAAISLIGGIIGVALSFAIAPVAEYYDVRTEINLTACLAALGFAVLTGTVFGFYPAWKASKLEPVEALNEE</sequence>
<feature type="region of interest" description="Disordered" evidence="7">
    <location>
        <begin position="91"/>
        <end position="194"/>
    </location>
</feature>
<dbReference type="Pfam" id="PF02687">
    <property type="entry name" value="FtsX"/>
    <property type="match status" value="1"/>
</dbReference>
<evidence type="ECO:0000313" key="11">
    <source>
        <dbReference type="EMBL" id="HIR12708.1"/>
    </source>
</evidence>
<dbReference type="InterPro" id="IPR050250">
    <property type="entry name" value="Macrolide_Exporter_MacB"/>
</dbReference>
<feature type="transmembrane region" description="Helical" evidence="8">
    <location>
        <begin position="21"/>
        <end position="42"/>
    </location>
</feature>
<feature type="domain" description="MacB-like periplasmic core" evidence="10">
    <location>
        <begin position="199"/>
        <end position="368"/>
    </location>
</feature>
<keyword evidence="3 8" id="KW-0812">Transmembrane</keyword>
<feature type="compositionally biased region" description="Acidic residues" evidence="7">
    <location>
        <begin position="168"/>
        <end position="192"/>
    </location>
</feature>
<proteinExistence type="inferred from homology"/>
<organism evidence="11 12">
    <name type="scientific">Candidatus Choladousia intestinavium</name>
    <dbReference type="NCBI Taxonomy" id="2840727"/>
    <lineage>
        <taxon>Bacteria</taxon>
        <taxon>Bacillati</taxon>
        <taxon>Bacillota</taxon>
        <taxon>Clostridia</taxon>
        <taxon>Lachnospirales</taxon>
        <taxon>Lachnospiraceae</taxon>
        <taxon>Lachnospiraceae incertae sedis</taxon>
        <taxon>Candidatus Choladousia</taxon>
    </lineage>
</organism>
<feature type="compositionally biased region" description="Gly residues" evidence="7">
    <location>
        <begin position="91"/>
        <end position="107"/>
    </location>
</feature>
<evidence type="ECO:0000256" key="3">
    <source>
        <dbReference type="ARBA" id="ARBA00022692"/>
    </source>
</evidence>
<dbReference type="GO" id="GO:0022857">
    <property type="term" value="F:transmembrane transporter activity"/>
    <property type="evidence" value="ECO:0007669"/>
    <property type="project" value="TreeGrafter"/>
</dbReference>
<dbReference type="Pfam" id="PF12704">
    <property type="entry name" value="MacB_PCD"/>
    <property type="match status" value="1"/>
</dbReference>
<evidence type="ECO:0000256" key="7">
    <source>
        <dbReference type="SAM" id="MobiDB-lite"/>
    </source>
</evidence>
<evidence type="ECO:0000256" key="8">
    <source>
        <dbReference type="SAM" id="Phobius"/>
    </source>
</evidence>
<gene>
    <name evidence="11" type="ORF">IAB31_02150</name>
</gene>
<accession>A0A9D1AA03</accession>
<evidence type="ECO:0000256" key="1">
    <source>
        <dbReference type="ARBA" id="ARBA00004651"/>
    </source>
</evidence>
<keyword evidence="5 8" id="KW-0472">Membrane</keyword>
<dbReference type="InterPro" id="IPR025857">
    <property type="entry name" value="MacB_PCD"/>
</dbReference>
<comment type="similarity">
    <text evidence="6">Belongs to the ABC-4 integral membrane protein family.</text>
</comment>
<evidence type="ECO:0000259" key="9">
    <source>
        <dbReference type="Pfam" id="PF02687"/>
    </source>
</evidence>